<reference evidence="3 4" key="1">
    <citation type="submission" date="2020-07" db="EMBL/GenBank/DDBJ databases">
        <title>Taxonomic revisions and descriptions of new bacterial species based on genomic comparisons in the high-G+C-content subgroup of the family Alcaligenaceae.</title>
        <authorList>
            <person name="Szabo A."/>
            <person name="Felfoldi T."/>
        </authorList>
    </citation>
    <scope>NUCLEOTIDE SEQUENCE [LARGE SCALE GENOMIC DNA]</scope>
    <source>
        <strain evidence="3 4">LMG 24012</strain>
    </source>
</reference>
<feature type="chain" id="PRO_5032700823" evidence="1">
    <location>
        <begin position="27"/>
        <end position="136"/>
    </location>
</feature>
<sequence length="136" mass="14286">MHKRIITSVTTVLTGAALAFGGAALAQQPAAGAPAAGAPPVPAAAGMNVPTPDYSDAQLKRFVSATQKVALISQEYTPKLEATRDESARKTVFEEADGKMVKAVHDEGMTVDQFNGINQAVQRDPELARRVRDLAG</sequence>
<evidence type="ECO:0000259" key="2">
    <source>
        <dbReference type="Pfam" id="PF13767"/>
    </source>
</evidence>
<dbReference type="Proteomes" id="UP000559809">
    <property type="component" value="Unassembled WGS sequence"/>
</dbReference>
<organism evidence="3 4">
    <name type="scientific">Parapusillimonas granuli</name>
    <dbReference type="NCBI Taxonomy" id="380911"/>
    <lineage>
        <taxon>Bacteria</taxon>
        <taxon>Pseudomonadati</taxon>
        <taxon>Pseudomonadota</taxon>
        <taxon>Betaproteobacteria</taxon>
        <taxon>Burkholderiales</taxon>
        <taxon>Alcaligenaceae</taxon>
        <taxon>Parapusillimonas</taxon>
    </lineage>
</organism>
<keyword evidence="4" id="KW-1185">Reference proteome</keyword>
<comment type="caution">
    <text evidence="3">The sequence shown here is derived from an EMBL/GenBank/DDBJ whole genome shotgun (WGS) entry which is preliminary data.</text>
</comment>
<feature type="domain" description="DUF4168" evidence="2">
    <location>
        <begin position="55"/>
        <end position="131"/>
    </location>
</feature>
<evidence type="ECO:0000256" key="1">
    <source>
        <dbReference type="SAM" id="SignalP"/>
    </source>
</evidence>
<feature type="signal peptide" evidence="1">
    <location>
        <begin position="1"/>
        <end position="26"/>
    </location>
</feature>
<name>A0A853FRF7_9BURK</name>
<proteinExistence type="predicted"/>
<dbReference type="RefSeq" id="WP_180153700.1">
    <property type="nucleotide sequence ID" value="NZ_JACCEM010000002.1"/>
</dbReference>
<dbReference type="EMBL" id="JACCEM010000002">
    <property type="protein sequence ID" value="NYT48385.1"/>
    <property type="molecule type" value="Genomic_DNA"/>
</dbReference>
<dbReference type="Pfam" id="PF13767">
    <property type="entry name" value="DUF4168"/>
    <property type="match status" value="1"/>
</dbReference>
<dbReference type="AlphaFoldDB" id="A0A853FRF7"/>
<dbReference type="InterPro" id="IPR025433">
    <property type="entry name" value="DUF4168"/>
</dbReference>
<accession>A0A853FRF7</accession>
<evidence type="ECO:0000313" key="4">
    <source>
        <dbReference type="Proteomes" id="UP000559809"/>
    </source>
</evidence>
<keyword evidence="1" id="KW-0732">Signal</keyword>
<evidence type="ECO:0000313" key="3">
    <source>
        <dbReference type="EMBL" id="NYT48385.1"/>
    </source>
</evidence>
<protein>
    <submittedName>
        <fullName evidence="3">DUF4168 domain-containing protein</fullName>
    </submittedName>
</protein>
<gene>
    <name evidence="3" type="ORF">H0A72_03585</name>
</gene>